<evidence type="ECO:0000313" key="4">
    <source>
        <dbReference type="Proteomes" id="UP000051086"/>
    </source>
</evidence>
<dbReference type="GO" id="GO:0007155">
    <property type="term" value="P:cell adhesion"/>
    <property type="evidence" value="ECO:0007669"/>
    <property type="project" value="InterPro"/>
</dbReference>
<name>A0A0P1G8F2_9RHOB</name>
<accession>A0A0P1G8F2</accession>
<sequence>MKKINSNVIGIDQGEETLFSDFENGGDMWTGEGSRERRATVRFSERFREPPNVMVSVSLWDVDYSTNIRADVEAESISKGQFDIVFRTWGNTRMARARVSWMAIGAVDDDDHWDIP</sequence>
<dbReference type="SUPFAM" id="SSF141086">
    <property type="entry name" value="Agglutinin HPA-like"/>
    <property type="match status" value="1"/>
</dbReference>
<dbReference type="EMBL" id="CYSB01000039">
    <property type="protein sequence ID" value="CUH69283.1"/>
    <property type="molecule type" value="Genomic_DNA"/>
</dbReference>
<organism evidence="3 5">
    <name type="scientific">Thalassovita autumnalis</name>
    <dbReference type="NCBI Taxonomy" id="2072972"/>
    <lineage>
        <taxon>Bacteria</taxon>
        <taxon>Pseudomonadati</taxon>
        <taxon>Pseudomonadota</taxon>
        <taxon>Alphaproteobacteria</taxon>
        <taxon>Rhodobacterales</taxon>
        <taxon>Roseobacteraceae</taxon>
        <taxon>Thalassovita</taxon>
    </lineage>
</organism>
<evidence type="ECO:0000259" key="1">
    <source>
        <dbReference type="Pfam" id="PF09458"/>
    </source>
</evidence>
<dbReference type="Proteomes" id="UP000051086">
    <property type="component" value="Unassembled WGS sequence"/>
</dbReference>
<evidence type="ECO:0000313" key="5">
    <source>
        <dbReference type="Proteomes" id="UP000051887"/>
    </source>
</evidence>
<reference evidence="2 4" key="2">
    <citation type="submission" date="2015-09" db="EMBL/GenBank/DDBJ databases">
        <authorList>
            <person name="Rodrigo-Torres L."/>
            <person name="Arahal D.R."/>
        </authorList>
    </citation>
    <scope>NUCLEOTIDE SEQUENCE [LARGE SCALE GENOMIC DNA]</scope>
    <source>
        <strain evidence="2 4">CECT 5118</strain>
    </source>
</reference>
<keyword evidence="3" id="KW-0430">Lectin</keyword>
<dbReference type="OrthoDB" id="7658568at2"/>
<dbReference type="Gene3D" id="2.60.40.2080">
    <property type="match status" value="1"/>
</dbReference>
<protein>
    <submittedName>
        <fullName evidence="3">H-type lectin domain protein</fullName>
    </submittedName>
</protein>
<feature type="domain" description="H-type lectin" evidence="1">
    <location>
        <begin position="39"/>
        <end position="104"/>
    </location>
</feature>
<keyword evidence="4" id="KW-1185">Reference proteome</keyword>
<dbReference type="GO" id="GO:0030246">
    <property type="term" value="F:carbohydrate binding"/>
    <property type="evidence" value="ECO:0007669"/>
    <property type="project" value="UniProtKB-KW"/>
</dbReference>
<dbReference type="RefSeq" id="WP_058245326.1">
    <property type="nucleotide sequence ID" value="NZ_CYSB01000039.1"/>
</dbReference>
<dbReference type="Pfam" id="PF09458">
    <property type="entry name" value="H_lectin"/>
    <property type="match status" value="1"/>
</dbReference>
<dbReference type="Proteomes" id="UP000051887">
    <property type="component" value="Unassembled WGS sequence"/>
</dbReference>
<proteinExistence type="predicted"/>
<evidence type="ECO:0000313" key="2">
    <source>
        <dbReference type="EMBL" id="CUH69283.1"/>
    </source>
</evidence>
<reference evidence="3 5" key="1">
    <citation type="submission" date="2015-09" db="EMBL/GenBank/DDBJ databases">
        <authorList>
            <consortium name="Swine Surveillance"/>
        </authorList>
    </citation>
    <scope>NUCLEOTIDE SEQUENCE [LARGE SCALE GENOMIC DNA]</scope>
    <source>
        <strain evidence="3 5">5120</strain>
    </source>
</reference>
<gene>
    <name evidence="2" type="ORF">TL5118_03242</name>
    <name evidence="3" type="ORF">TL5120_04024</name>
</gene>
<dbReference type="InterPro" id="IPR019019">
    <property type="entry name" value="H-type_lectin_domain"/>
</dbReference>
<dbReference type="EMBL" id="CYSC01000044">
    <property type="protein sequence ID" value="CUH74205.1"/>
    <property type="molecule type" value="Genomic_DNA"/>
</dbReference>
<dbReference type="InterPro" id="IPR037221">
    <property type="entry name" value="H-type_lectin_dom_sf"/>
</dbReference>
<dbReference type="AlphaFoldDB" id="A0A0P1G8F2"/>
<evidence type="ECO:0000313" key="3">
    <source>
        <dbReference type="EMBL" id="CUH74205.1"/>
    </source>
</evidence>